<proteinExistence type="predicted"/>
<sequence>MKLERPPEYTVYEGIVSDFFDKKHEKFLEKSDERYDYWDSLKYKKGLPFPEDLVKSWSLVKFHRMVNYKTLDFSNTQFHYYITANIQKDLHEFDLKLIGGLYQDPITASDKHEYLRGSILEEAIASSQVEGAATTTKVAFEMLKSERSPRNESEQMIFNNLRSIQFITGETGRQLDFEFIVEIHKIMTAKTSAEYCSGGFRTSQIFVTDHVDGEIAHTPPAADKLEGFMQDLCDFANSEKQFIHPIVKASIIHFMFGFIHPFMDGNGRTARALFYWYLLKKDYSLIKNISISRAILNSRIQYDKAFLMAEYDGFDLTYFINYSVRNLRIAFQNLIKYRDKKKEESDKANLIAYKLLNKGLNKRQADLVGYLYHKNNPKVNIGNYSLRHDVVRLTARRDINDLIKKGLVVEEKIGRDVMIHIKSKDAVEAYANK</sequence>
<evidence type="ECO:0000256" key="1">
    <source>
        <dbReference type="PIRSR" id="PIRSR640198-1"/>
    </source>
</evidence>
<dbReference type="PANTHER" id="PTHR13504:SF38">
    <property type="entry name" value="FIDO DOMAIN-CONTAINING PROTEIN"/>
    <property type="match status" value="1"/>
</dbReference>
<dbReference type="EMBL" id="JACBJI010000005">
    <property type="protein sequence ID" value="NYA71768.1"/>
    <property type="molecule type" value="Genomic_DNA"/>
</dbReference>
<dbReference type="InterPro" id="IPR040198">
    <property type="entry name" value="Fido_containing"/>
</dbReference>
<comment type="caution">
    <text evidence="4">The sequence shown here is derived from an EMBL/GenBank/DDBJ whole genome shotgun (WGS) entry which is preliminary data.</text>
</comment>
<dbReference type="Pfam" id="PF02661">
    <property type="entry name" value="Fic"/>
    <property type="match status" value="1"/>
</dbReference>
<dbReference type="Proteomes" id="UP000535020">
    <property type="component" value="Unassembled WGS sequence"/>
</dbReference>
<feature type="binding site" evidence="2">
    <location>
        <begin position="207"/>
        <end position="210"/>
    </location>
    <ligand>
        <name>ATP</name>
        <dbReference type="ChEBI" id="CHEBI:30616"/>
    </ligand>
</feature>
<organism evidence="4 5">
    <name type="scientific">Flavobacterium agri</name>
    <dbReference type="NCBI Taxonomy" id="2743471"/>
    <lineage>
        <taxon>Bacteria</taxon>
        <taxon>Pseudomonadati</taxon>
        <taxon>Bacteroidota</taxon>
        <taxon>Flavobacteriia</taxon>
        <taxon>Flavobacteriales</taxon>
        <taxon>Flavobacteriaceae</taxon>
        <taxon>Flavobacterium</taxon>
    </lineage>
</organism>
<dbReference type="AlphaFoldDB" id="A0A7Y8Y399"/>
<feature type="active site" evidence="1">
    <location>
        <position position="260"/>
    </location>
</feature>
<dbReference type="InterPro" id="IPR003812">
    <property type="entry name" value="Fido"/>
</dbReference>
<dbReference type="GO" id="GO:0005524">
    <property type="term" value="F:ATP binding"/>
    <property type="evidence" value="ECO:0007669"/>
    <property type="project" value="UniProtKB-KW"/>
</dbReference>
<dbReference type="SUPFAM" id="SSF140931">
    <property type="entry name" value="Fic-like"/>
    <property type="match status" value="1"/>
</dbReference>
<dbReference type="InterPro" id="IPR036597">
    <property type="entry name" value="Fido-like_dom_sf"/>
</dbReference>
<evidence type="ECO:0000313" key="5">
    <source>
        <dbReference type="Proteomes" id="UP000535020"/>
    </source>
</evidence>
<keyword evidence="2" id="KW-0547">Nucleotide-binding</keyword>
<accession>A0A7Y8Y399</accession>
<feature type="domain" description="Fido" evidence="3">
    <location>
        <begin position="175"/>
        <end position="325"/>
    </location>
</feature>
<dbReference type="PANTHER" id="PTHR13504">
    <property type="entry name" value="FIDO DOMAIN-CONTAINING PROTEIN DDB_G0283145"/>
    <property type="match status" value="1"/>
</dbReference>
<dbReference type="Gene3D" id="1.10.3290.10">
    <property type="entry name" value="Fido-like domain"/>
    <property type="match status" value="1"/>
</dbReference>
<gene>
    <name evidence="4" type="ORF">HZF10_12615</name>
</gene>
<evidence type="ECO:0000313" key="4">
    <source>
        <dbReference type="EMBL" id="NYA71768.1"/>
    </source>
</evidence>
<keyword evidence="5" id="KW-1185">Reference proteome</keyword>
<evidence type="ECO:0000256" key="2">
    <source>
        <dbReference type="PIRSR" id="PIRSR640198-2"/>
    </source>
</evidence>
<dbReference type="PROSITE" id="PS51459">
    <property type="entry name" value="FIDO"/>
    <property type="match status" value="1"/>
</dbReference>
<name>A0A7Y8Y399_9FLAO</name>
<feature type="binding site" evidence="2">
    <location>
        <begin position="264"/>
        <end position="271"/>
    </location>
    <ligand>
        <name>ATP</name>
        <dbReference type="ChEBI" id="CHEBI:30616"/>
    </ligand>
</feature>
<reference evidence="4 5" key="1">
    <citation type="submission" date="2020-07" db="EMBL/GenBank/DDBJ databases">
        <authorList>
            <person name="Sun Q."/>
        </authorList>
    </citation>
    <scope>NUCLEOTIDE SEQUENCE [LARGE SCALE GENOMIC DNA]</scope>
    <source>
        <strain evidence="4 5">MAH-1</strain>
    </source>
</reference>
<protein>
    <submittedName>
        <fullName evidence="4">Fic family protein</fullName>
    </submittedName>
</protein>
<keyword evidence="2" id="KW-0067">ATP-binding</keyword>
<evidence type="ECO:0000259" key="3">
    <source>
        <dbReference type="PROSITE" id="PS51459"/>
    </source>
</evidence>
<dbReference type="RefSeq" id="WP_176006579.1">
    <property type="nucleotide sequence ID" value="NZ_JABWMI010000014.1"/>
</dbReference>